<dbReference type="GO" id="GO:0016020">
    <property type="term" value="C:membrane"/>
    <property type="evidence" value="ECO:0007669"/>
    <property type="project" value="UniProtKB-SubCell"/>
</dbReference>
<evidence type="ECO:0000256" key="1">
    <source>
        <dbReference type="ARBA" id="ARBA00004167"/>
    </source>
</evidence>
<dbReference type="AlphaFoldDB" id="A0A0E0KMD4"/>
<proteinExistence type="predicted"/>
<keyword evidence="3" id="KW-0479">Metal-binding</keyword>
<dbReference type="InterPro" id="IPR036396">
    <property type="entry name" value="Cyt_P450_sf"/>
</dbReference>
<evidence type="ECO:0000256" key="4">
    <source>
        <dbReference type="ARBA" id="ARBA00022989"/>
    </source>
</evidence>
<dbReference type="STRING" id="4537.A0A0E0KMD4"/>
<dbReference type="Proteomes" id="UP000026962">
    <property type="component" value="Chromosome 4"/>
</dbReference>
<feature type="transmembrane region" description="Helical" evidence="6">
    <location>
        <begin position="58"/>
        <end position="77"/>
    </location>
</feature>
<keyword evidence="8" id="KW-1185">Reference proteome</keyword>
<evidence type="ECO:0000256" key="5">
    <source>
        <dbReference type="ARBA" id="ARBA00023136"/>
    </source>
</evidence>
<evidence type="ECO:0000313" key="7">
    <source>
        <dbReference type="EnsemblPlants" id="OPUNC04G01340.1"/>
    </source>
</evidence>
<keyword evidence="4 6" id="KW-1133">Transmembrane helix</keyword>
<dbReference type="eggNOG" id="KOG0156">
    <property type="taxonomic scope" value="Eukaryota"/>
</dbReference>
<dbReference type="PANTHER" id="PTHR24298:SF389">
    <property type="entry name" value="OS04G0128400 PROTEIN"/>
    <property type="match status" value="1"/>
</dbReference>
<dbReference type="EnsemblPlants" id="OPUNC04G01340.1">
    <property type="protein sequence ID" value="OPUNC04G01340.1"/>
    <property type="gene ID" value="OPUNC04G01340"/>
</dbReference>
<dbReference type="Gramene" id="OPUNC04G01340.1">
    <property type="protein sequence ID" value="OPUNC04G01340.1"/>
    <property type="gene ID" value="OPUNC04G01340"/>
</dbReference>
<organism evidence="7">
    <name type="scientific">Oryza punctata</name>
    <name type="common">Red rice</name>
    <dbReference type="NCBI Taxonomy" id="4537"/>
    <lineage>
        <taxon>Eukaryota</taxon>
        <taxon>Viridiplantae</taxon>
        <taxon>Streptophyta</taxon>
        <taxon>Embryophyta</taxon>
        <taxon>Tracheophyta</taxon>
        <taxon>Spermatophyta</taxon>
        <taxon>Magnoliopsida</taxon>
        <taxon>Liliopsida</taxon>
        <taxon>Poales</taxon>
        <taxon>Poaceae</taxon>
        <taxon>BOP clade</taxon>
        <taxon>Oryzoideae</taxon>
        <taxon>Oryzeae</taxon>
        <taxon>Oryzinae</taxon>
        <taxon>Oryza</taxon>
    </lineage>
</organism>
<dbReference type="InterPro" id="IPR002401">
    <property type="entry name" value="Cyt_P450_E_grp-I"/>
</dbReference>
<keyword evidence="2 6" id="KW-0812">Transmembrane</keyword>
<dbReference type="HOGENOM" id="CLU_2403452_0_0_1"/>
<sequence length="93" mass="10207">MGNIKCSARDIGRDGKVWMEPDMFRPERFMADGEAEGVGSLPGPKEMRMMSFGAGRRSFLGMGIGMAHIGLFVAALMHEFEWAVAVTLLTRPS</sequence>
<dbReference type="InterPro" id="IPR001128">
    <property type="entry name" value="Cyt_P450"/>
</dbReference>
<dbReference type="Gene3D" id="1.10.630.10">
    <property type="entry name" value="Cytochrome P450"/>
    <property type="match status" value="1"/>
</dbReference>
<comment type="subcellular location">
    <subcellularLocation>
        <location evidence="1">Membrane</location>
        <topology evidence="1">Single-pass membrane protein</topology>
    </subcellularLocation>
</comment>
<dbReference type="PANTHER" id="PTHR24298">
    <property type="entry name" value="FLAVONOID 3'-MONOOXYGENASE-RELATED"/>
    <property type="match status" value="1"/>
</dbReference>
<evidence type="ECO:0000256" key="3">
    <source>
        <dbReference type="ARBA" id="ARBA00022723"/>
    </source>
</evidence>
<evidence type="ECO:0000256" key="6">
    <source>
        <dbReference type="SAM" id="Phobius"/>
    </source>
</evidence>
<dbReference type="Pfam" id="PF00067">
    <property type="entry name" value="p450"/>
    <property type="match status" value="1"/>
</dbReference>
<reference evidence="7" key="2">
    <citation type="submission" date="2018-05" db="EMBL/GenBank/DDBJ databases">
        <title>OpunRS2 (Oryza punctata Reference Sequence Version 2).</title>
        <authorList>
            <person name="Zhang J."/>
            <person name="Kudrna D."/>
            <person name="Lee S."/>
            <person name="Talag J."/>
            <person name="Welchert J."/>
            <person name="Wing R.A."/>
        </authorList>
    </citation>
    <scope>NUCLEOTIDE SEQUENCE [LARGE SCALE GENOMIC DNA]</scope>
</reference>
<evidence type="ECO:0000313" key="8">
    <source>
        <dbReference type="Proteomes" id="UP000026962"/>
    </source>
</evidence>
<name>A0A0E0KMD4_ORYPU</name>
<dbReference type="GO" id="GO:0020037">
    <property type="term" value="F:heme binding"/>
    <property type="evidence" value="ECO:0007669"/>
    <property type="project" value="InterPro"/>
</dbReference>
<dbReference type="PRINTS" id="PR00463">
    <property type="entry name" value="EP450I"/>
</dbReference>
<dbReference type="InterPro" id="IPR051103">
    <property type="entry name" value="Plant_metabolite_P450s"/>
</dbReference>
<dbReference type="GO" id="GO:0005506">
    <property type="term" value="F:iron ion binding"/>
    <property type="evidence" value="ECO:0007669"/>
    <property type="project" value="InterPro"/>
</dbReference>
<protein>
    <submittedName>
        <fullName evidence="7">Uncharacterized protein</fullName>
    </submittedName>
</protein>
<dbReference type="OMA" id="CSARDIG"/>
<dbReference type="SUPFAM" id="SSF48264">
    <property type="entry name" value="Cytochrome P450"/>
    <property type="match status" value="1"/>
</dbReference>
<accession>A0A0E0KMD4</accession>
<keyword evidence="5 6" id="KW-0472">Membrane</keyword>
<evidence type="ECO:0000256" key="2">
    <source>
        <dbReference type="ARBA" id="ARBA00022692"/>
    </source>
</evidence>
<dbReference type="GO" id="GO:0016709">
    <property type="term" value="F:oxidoreductase activity, acting on paired donors, with incorporation or reduction of molecular oxygen, NAD(P)H as one donor, and incorporation of one atom of oxygen"/>
    <property type="evidence" value="ECO:0007669"/>
    <property type="project" value="TreeGrafter"/>
</dbReference>
<reference evidence="7" key="1">
    <citation type="submission" date="2015-04" db="UniProtKB">
        <authorList>
            <consortium name="EnsemblPlants"/>
        </authorList>
    </citation>
    <scope>IDENTIFICATION</scope>
</reference>